<sequence>MRDAALEIALRGDDFALSYGDRLGRALVRLWRDVTAAGGRRPDRLDGHDPRRLADLGLSPADLPVASDPFAAAGRGWPAGEDRWRRL</sequence>
<dbReference type="Proteomes" id="UP000292781">
    <property type="component" value="Unassembled WGS sequence"/>
</dbReference>
<name>A0A4V2KTU2_9HYPH</name>
<dbReference type="AlphaFoldDB" id="A0A4V2KTU2"/>
<dbReference type="EMBL" id="SJFN01000010">
    <property type="protein sequence ID" value="TBW38680.1"/>
    <property type="molecule type" value="Genomic_DNA"/>
</dbReference>
<comment type="caution">
    <text evidence="2">The sequence shown here is derived from an EMBL/GenBank/DDBJ whole genome shotgun (WGS) entry which is preliminary data.</text>
</comment>
<evidence type="ECO:0000313" key="2">
    <source>
        <dbReference type="EMBL" id="TBW38680.1"/>
    </source>
</evidence>
<accession>A0A4V2KTU2</accession>
<proteinExistence type="predicted"/>
<evidence type="ECO:0000313" key="3">
    <source>
        <dbReference type="Proteomes" id="UP000292781"/>
    </source>
</evidence>
<keyword evidence="3" id="KW-1185">Reference proteome</keyword>
<feature type="region of interest" description="Disordered" evidence="1">
    <location>
        <begin position="58"/>
        <end position="87"/>
    </location>
</feature>
<organism evidence="2 3">
    <name type="scientific">Siculibacillus lacustris</name>
    <dbReference type="NCBI Taxonomy" id="1549641"/>
    <lineage>
        <taxon>Bacteria</taxon>
        <taxon>Pseudomonadati</taxon>
        <taxon>Pseudomonadota</taxon>
        <taxon>Alphaproteobacteria</taxon>
        <taxon>Hyphomicrobiales</taxon>
        <taxon>Ancalomicrobiaceae</taxon>
        <taxon>Siculibacillus</taxon>
    </lineage>
</organism>
<dbReference type="RefSeq" id="WP_131308101.1">
    <property type="nucleotide sequence ID" value="NZ_SJFN01000010.1"/>
</dbReference>
<protein>
    <submittedName>
        <fullName evidence="2">Uncharacterized protein</fullName>
    </submittedName>
</protein>
<gene>
    <name evidence="2" type="ORF">EYW49_08245</name>
</gene>
<evidence type="ECO:0000256" key="1">
    <source>
        <dbReference type="SAM" id="MobiDB-lite"/>
    </source>
</evidence>
<reference evidence="2 3" key="1">
    <citation type="submission" date="2019-02" db="EMBL/GenBank/DDBJ databases">
        <title>Siculibacillus lacustris gen. nov., sp. nov., a new rosette-forming bacterium isolated from a freshwater crater lake (Lake St. Ana, Romania).</title>
        <authorList>
            <person name="Felfoldi T."/>
            <person name="Marton Z."/>
            <person name="Szabo A."/>
            <person name="Mentes A."/>
            <person name="Boka K."/>
            <person name="Marialigeti K."/>
            <person name="Mathe I."/>
            <person name="Koncz M."/>
            <person name="Schumann P."/>
            <person name="Toth E."/>
        </authorList>
    </citation>
    <scope>NUCLEOTIDE SEQUENCE [LARGE SCALE GENOMIC DNA]</scope>
    <source>
        <strain evidence="2 3">SA-279</strain>
    </source>
</reference>